<dbReference type="OrthoDB" id="4378831at2"/>
<protein>
    <recommendedName>
        <fullName evidence="1">T6SS Phospholipase effector Tle1-like catalytic domain-containing protein</fullName>
    </recommendedName>
</protein>
<dbReference type="EMBL" id="CP000302">
    <property type="protein sequence ID" value="ABE54158.1"/>
    <property type="molecule type" value="Genomic_DNA"/>
</dbReference>
<dbReference type="HOGENOM" id="CLU_005049_6_3_6"/>
<proteinExistence type="predicted"/>
<sequence>MANLVICCDGTWNNPQQEDNGVPSPTNVYKLANAIAPLDNNGDKQMVYYHPGLGGEDSGLKDAIVDGALGVSIKRHISSAYYWLATHYKPGDSVSVFGFSRGAFTARSLCGLLKQGLLDFKGLSEKESWQRTHDLYDFYKRVGAALTPSFFMDNAAPFKVHFLGVWDTVGALGIPNDLEFLNLFDDPERWRFHDTVLGDNVSIARHAMALDEKRSSFTVTRWSNADSHNNAKEMWFSGVHSDVGGGYADCGLADISLNWMIEEATKVSEQGNKLTFRPGISALMKPDPNAVLHNSYKGVFSKLRSRPRNIGAVLPANEAYFHSSVFARQASSPLAYPAYWPTQSLAVGESLAVDVFAKKHWNPANLYMEKGQKYCFSATGQWQDSKDTCDWKGTEHGNLTGGDIVRAASSLWGITERAFMKITKNKFTDFWGTKRVESLEWFVAVGCIANDDGVLNAVNNDGSPEPHKYFALPDHEQHGLEVKNSGYFYAFANDVWSLYNNNHGSITLTITRIE</sequence>
<organism evidence="2 3">
    <name type="scientific">Shewanella denitrificans (strain OS217 / ATCC BAA-1090 / DSM 15013)</name>
    <dbReference type="NCBI Taxonomy" id="318161"/>
    <lineage>
        <taxon>Bacteria</taxon>
        <taxon>Pseudomonadati</taxon>
        <taxon>Pseudomonadota</taxon>
        <taxon>Gammaproteobacteria</taxon>
        <taxon>Alteromonadales</taxon>
        <taxon>Shewanellaceae</taxon>
        <taxon>Shewanella</taxon>
    </lineage>
</organism>
<reference evidence="2 3" key="1">
    <citation type="submission" date="2006-03" db="EMBL/GenBank/DDBJ databases">
        <title>Complete sequence of Shewanella denitrificans OS217.</title>
        <authorList>
            <consortium name="US DOE Joint Genome Institute"/>
            <person name="Copeland A."/>
            <person name="Lucas S."/>
            <person name="Lapidus A."/>
            <person name="Barry K."/>
            <person name="Detter J.C."/>
            <person name="Glavina del Rio T."/>
            <person name="Hammon N."/>
            <person name="Israni S."/>
            <person name="Dalin E."/>
            <person name="Tice H."/>
            <person name="Pitluck S."/>
            <person name="Brettin T."/>
            <person name="Bruce D."/>
            <person name="Han C."/>
            <person name="Tapia R."/>
            <person name="Gilna P."/>
            <person name="Kiss H."/>
            <person name="Schmutz J."/>
            <person name="Larimer F."/>
            <person name="Land M."/>
            <person name="Hauser L."/>
            <person name="Kyrpides N."/>
            <person name="Lykidis A."/>
            <person name="Richardson P."/>
        </authorList>
    </citation>
    <scope>NUCLEOTIDE SEQUENCE [LARGE SCALE GENOMIC DNA]</scope>
    <source>
        <strain evidence="3">OS217 / ATCC BAA-1090 / DSM 15013</strain>
    </source>
</reference>
<dbReference type="Gene3D" id="2.60.120.430">
    <property type="entry name" value="Galactose-binding lectin"/>
    <property type="match status" value="1"/>
</dbReference>
<dbReference type="RefSeq" id="WP_011495323.1">
    <property type="nucleotide sequence ID" value="NC_007954.1"/>
</dbReference>
<dbReference type="eggNOG" id="COG3673">
    <property type="taxonomic scope" value="Bacteria"/>
</dbReference>
<evidence type="ECO:0000313" key="3">
    <source>
        <dbReference type="Proteomes" id="UP000001982"/>
    </source>
</evidence>
<dbReference type="KEGG" id="sdn:Sden_0870"/>
<dbReference type="PANTHER" id="PTHR33840">
    <property type="match status" value="1"/>
</dbReference>
<gene>
    <name evidence="2" type="ordered locus">Sden_0870</name>
</gene>
<dbReference type="PANTHER" id="PTHR33840:SF1">
    <property type="entry name" value="TLE1 PHOSPHOLIPASE DOMAIN-CONTAINING PROTEIN"/>
    <property type="match status" value="1"/>
</dbReference>
<dbReference type="AlphaFoldDB" id="Q12QW8"/>
<dbReference type="Proteomes" id="UP000001982">
    <property type="component" value="Chromosome"/>
</dbReference>
<evidence type="ECO:0000313" key="2">
    <source>
        <dbReference type="EMBL" id="ABE54158.1"/>
    </source>
</evidence>
<evidence type="ECO:0000259" key="1">
    <source>
        <dbReference type="Pfam" id="PF09994"/>
    </source>
</evidence>
<feature type="domain" description="T6SS Phospholipase effector Tle1-like catalytic" evidence="1">
    <location>
        <begin position="3"/>
        <end position="263"/>
    </location>
</feature>
<name>Q12QW8_SHEDO</name>
<accession>Q12QW8</accession>
<dbReference type="Pfam" id="PF09994">
    <property type="entry name" value="T6SS_Tle1-like_cat"/>
    <property type="match status" value="1"/>
</dbReference>
<dbReference type="InterPro" id="IPR018712">
    <property type="entry name" value="Tle1-like_cat"/>
</dbReference>
<keyword evidence="3" id="KW-1185">Reference proteome</keyword>